<organism evidence="1 2">
    <name type="scientific">Psilocybe cubensis</name>
    <name type="common">Psychedelic mushroom</name>
    <name type="synonym">Stropharia cubensis</name>
    <dbReference type="NCBI Taxonomy" id="181762"/>
    <lineage>
        <taxon>Eukaryota</taxon>
        <taxon>Fungi</taxon>
        <taxon>Dikarya</taxon>
        <taxon>Basidiomycota</taxon>
        <taxon>Agaricomycotina</taxon>
        <taxon>Agaricomycetes</taxon>
        <taxon>Agaricomycetidae</taxon>
        <taxon>Agaricales</taxon>
        <taxon>Agaricineae</taxon>
        <taxon>Strophariaceae</taxon>
        <taxon>Psilocybe</taxon>
    </lineage>
</organism>
<reference evidence="1" key="1">
    <citation type="submission" date="2021-10" db="EMBL/GenBank/DDBJ databases">
        <title>Psilocybe cubensis genome.</title>
        <authorList>
            <person name="Mckernan K.J."/>
            <person name="Crawford S."/>
            <person name="Trippe A."/>
            <person name="Kane L.T."/>
            <person name="Mclaughlin S."/>
        </authorList>
    </citation>
    <scope>NUCLEOTIDE SEQUENCE</scope>
    <source>
        <strain evidence="1">MGC-MH-2018</strain>
    </source>
</reference>
<dbReference type="EMBL" id="JAFIQS020000004">
    <property type="protein sequence ID" value="KAH9483164.1"/>
    <property type="molecule type" value="Genomic_DNA"/>
</dbReference>
<protein>
    <submittedName>
        <fullName evidence="1">Pentatricopeptide repeat-containing protein 5, mitochondrial</fullName>
    </submittedName>
</protein>
<evidence type="ECO:0000313" key="1">
    <source>
        <dbReference type="EMBL" id="KAH9483164.1"/>
    </source>
</evidence>
<evidence type="ECO:0000313" key="2">
    <source>
        <dbReference type="Proteomes" id="UP000664032"/>
    </source>
</evidence>
<sequence>MLPHILHSTTRAVAVVQNQTHTLRNVLQLQSSGPSSGSGSSWGNGPGPGGSKYNTGSRFYGYNSAGRAVTQANAITSQDAFSSQTDENEDITPRRPVVSRTPKTTRMRSSSVSMGTSGRVERGEKMGVLKTVQLHRRAKHTFAPLETLASAKERLLAADPVDSSSAPLRIRRNSTSEPLSPLLTPSADVPLEDVEELPKAKASAGKEGHPPSPTPGAPTPSSSSSDFVQLFGRLEKLGDENVVADTVRHLLKKPKVKVKEFNAALHALATTRLAGHPIQSIIQLYNTMLSQSVVPNVQTYETLIGALLTRDEEVRKAIVTLEMRPKQVPLVGRMEVASMEADQDRIAKLKEEQNFSTALSLFEGVLAVGGREKLAHSTYVKLLSACAGHTDVDAAIHIFAQLEAIKDMKIGINVYEYLILTFSNAKKIEEAEHIFEAFLTASRSGKLRRYPLPMADAERRAQIMVWNVMIEAYFRAEMPDKAIELVERMVNSTAGDRFTPQDIPIATSSTFTTVIAGFLLGGDLQSALAWFNQLLTQAKTPSSPFEGLGGKAMRPDSVAWHLVLDALAAEGNLQELNRLYTIYRSVSKEDSLHTRQIDHVLIHRANMDNLDKLDEQTALQTLQFLLDDLVEYEPVQEKLEMKTNICKAFVSRGDFETACAVMTTSILEQFQADYDGSLAHVLQWLRNTSKDFIDHVTTTLVNRNGELPFLSALALARMGENLALPKQLSFAPHILHAYGRARFQNLIPYSELSVNDWETLLSYAAYLEANVVNGNPENLPPIPGYAFNGLVSLLDDLSTQKIEFSIFKLDTQRKTLDVLGRLYPDPKARQQFLVKLGPSYESAGKQFDRLNLAALENALKELPNPSIERMESTTMPVTSESENSHLRIDRYQTKVIETAAFKRVGRRYEFDVIKGYQAFSQGVEKGVVPMPHTFSRLIEGLGRAKETEKVAELYQIAQAVLPSIEEKSKFASWVSIENSMIIALGHSENLEAAHNHRLRILEAGGSPSADGYGVLIQHVKDTTDDASAALSLFNEAIAHGVQPNLYLYNNIISKLSKARKADYAIELFQQMKASGIHPSSITYGAVIGACARVGDVLSAESLFTEMTQAPDFKPRVPPYNTMMQLYTTTKPIRNSVLFFREEMRRAGVKPSSHTYKLLMDAYGSIEPIDLAKMEATFAQLQKHTEVPITGAHFASLINAYGCVNKDLDKAISIFETMHKVPRAPAPDAVVFEALINAIVAHKRTDLIPVYVSKMSESGVHMTAYIANFLIKGYANVNDMNQARAVFESLLDPPTGVAAPNNHAPHDSNTPGVPVMEPVYREPSTWEVMVRAELGCGNRRGALALLERLRERQYPEAVYNRISGVLTDHSVPL</sequence>
<keyword evidence="2" id="KW-1185">Reference proteome</keyword>
<dbReference type="Proteomes" id="UP000664032">
    <property type="component" value="Unassembled WGS sequence"/>
</dbReference>
<proteinExistence type="predicted"/>
<gene>
    <name evidence="1" type="ORF">JR316_0005268</name>
</gene>
<name>A0ACB8H612_PSICU</name>
<accession>A0ACB8H612</accession>
<comment type="caution">
    <text evidence="1">The sequence shown here is derived from an EMBL/GenBank/DDBJ whole genome shotgun (WGS) entry which is preliminary data.</text>
</comment>